<dbReference type="GO" id="GO:0007156">
    <property type="term" value="P:homophilic cell adhesion via plasma membrane adhesion molecules"/>
    <property type="evidence" value="ECO:0007669"/>
    <property type="project" value="InterPro"/>
</dbReference>
<reference evidence="16" key="2">
    <citation type="submission" date="2020-05" db="UniProtKB">
        <authorList>
            <consortium name="Ensembl"/>
        </authorList>
    </citation>
    <scope>IDENTIFICATION</scope>
</reference>
<feature type="transmembrane region" description="Helical" evidence="13">
    <location>
        <begin position="683"/>
        <end position="706"/>
    </location>
</feature>
<dbReference type="PANTHER" id="PTHR24028:SF133">
    <property type="entry name" value="PROTOCADHERIN ALPHA-4"/>
    <property type="match status" value="1"/>
</dbReference>
<dbReference type="FunFam" id="2.60.40.60:FF:000129">
    <property type="entry name" value="protocadherin alpha-C2 isoform X1"/>
    <property type="match status" value="1"/>
</dbReference>
<feature type="signal peptide" evidence="14">
    <location>
        <begin position="1"/>
        <end position="20"/>
    </location>
</feature>
<dbReference type="PANTHER" id="PTHR24028">
    <property type="entry name" value="CADHERIN-87A"/>
    <property type="match status" value="1"/>
</dbReference>
<feature type="domain" description="Cadherin" evidence="15">
    <location>
        <begin position="26"/>
        <end position="124"/>
    </location>
</feature>
<evidence type="ECO:0000256" key="8">
    <source>
        <dbReference type="ARBA" id="ARBA00022889"/>
    </source>
</evidence>
<dbReference type="FunFam" id="2.60.40.60:FF:000001">
    <property type="entry name" value="Protocadherin alpha 2"/>
    <property type="match status" value="2"/>
</dbReference>
<dbReference type="SMART" id="SM00112">
    <property type="entry name" value="CA"/>
    <property type="match status" value="8"/>
</dbReference>
<dbReference type="Gene3D" id="2.60.40.60">
    <property type="entry name" value="Cadherins"/>
    <property type="match status" value="8"/>
</dbReference>
<dbReference type="Pfam" id="PF08266">
    <property type="entry name" value="Cadherin_2"/>
    <property type="match status" value="1"/>
</dbReference>
<evidence type="ECO:0000256" key="10">
    <source>
        <dbReference type="ARBA" id="ARBA00023136"/>
    </source>
</evidence>
<keyword evidence="3" id="KW-1003">Cell membrane</keyword>
<dbReference type="GeneTree" id="ENSGT00940000163564"/>
<keyword evidence="9 13" id="KW-1133">Transmembrane helix</keyword>
<dbReference type="FunFam" id="2.60.40.60:FF:000007">
    <property type="entry name" value="Protocadherin alpha 2"/>
    <property type="match status" value="1"/>
</dbReference>
<dbReference type="PRINTS" id="PR00205">
    <property type="entry name" value="CADHERIN"/>
</dbReference>
<evidence type="ECO:0000256" key="13">
    <source>
        <dbReference type="SAM" id="Phobius"/>
    </source>
</evidence>
<evidence type="ECO:0000256" key="11">
    <source>
        <dbReference type="ARBA" id="ARBA00023180"/>
    </source>
</evidence>
<feature type="domain" description="Cadherin" evidence="15">
    <location>
        <begin position="727"/>
        <end position="841"/>
    </location>
</feature>
<dbReference type="InterPro" id="IPR050174">
    <property type="entry name" value="Protocadherin/Cadherin-CA"/>
</dbReference>
<dbReference type="InterPro" id="IPR015919">
    <property type="entry name" value="Cadherin-like_sf"/>
</dbReference>
<dbReference type="FunFam" id="2.60.40.60:FF:000006">
    <property type="entry name" value="Protocadherin alpha 2"/>
    <property type="match status" value="1"/>
</dbReference>
<feature type="domain" description="Cadherin" evidence="15">
    <location>
        <begin position="342"/>
        <end position="446"/>
    </location>
</feature>
<keyword evidence="11" id="KW-0325">Glycoprotein</keyword>
<evidence type="ECO:0000256" key="2">
    <source>
        <dbReference type="ARBA" id="ARBA00004251"/>
    </source>
</evidence>
<dbReference type="SUPFAM" id="SSF49313">
    <property type="entry name" value="Cadherin-like"/>
    <property type="match status" value="8"/>
</dbReference>
<evidence type="ECO:0000256" key="3">
    <source>
        <dbReference type="ARBA" id="ARBA00022475"/>
    </source>
</evidence>
<dbReference type="InterPro" id="IPR002126">
    <property type="entry name" value="Cadherin-like_dom"/>
</dbReference>
<dbReference type="InterPro" id="IPR020894">
    <property type="entry name" value="Cadherin_CS"/>
</dbReference>
<dbReference type="GO" id="GO:0005509">
    <property type="term" value="F:calcium ion binding"/>
    <property type="evidence" value="ECO:0007669"/>
    <property type="project" value="UniProtKB-UniRule"/>
</dbReference>
<dbReference type="Pfam" id="PF00028">
    <property type="entry name" value="Cadherin"/>
    <property type="match status" value="7"/>
</dbReference>
<feature type="transmembrane region" description="Helical" evidence="13">
    <location>
        <begin position="963"/>
        <end position="986"/>
    </location>
</feature>
<keyword evidence="7 12" id="KW-0106">Calcium</keyword>
<dbReference type="InterPro" id="IPR013164">
    <property type="entry name" value="Cadherin_N"/>
</dbReference>
<feature type="domain" description="Cadherin" evidence="15">
    <location>
        <begin position="447"/>
        <end position="556"/>
    </location>
</feature>
<evidence type="ECO:0000256" key="5">
    <source>
        <dbReference type="ARBA" id="ARBA00022729"/>
    </source>
</evidence>
<dbReference type="PROSITE" id="PS50268">
    <property type="entry name" value="CADHERIN_2"/>
    <property type="match status" value="8"/>
</dbReference>
<evidence type="ECO:0000256" key="6">
    <source>
        <dbReference type="ARBA" id="ARBA00022737"/>
    </source>
</evidence>
<evidence type="ECO:0000256" key="4">
    <source>
        <dbReference type="ARBA" id="ARBA00022692"/>
    </source>
</evidence>
<evidence type="ECO:0000259" key="15">
    <source>
        <dbReference type="PROSITE" id="PS50268"/>
    </source>
</evidence>
<dbReference type="GO" id="GO:0005886">
    <property type="term" value="C:plasma membrane"/>
    <property type="evidence" value="ECO:0007669"/>
    <property type="project" value="UniProtKB-SubCell"/>
</dbReference>
<feature type="domain" description="Cadherin" evidence="15">
    <location>
        <begin position="843"/>
        <end position="947"/>
    </location>
</feature>
<organism evidence="16">
    <name type="scientific">Xenopus tropicalis</name>
    <name type="common">Western clawed frog</name>
    <name type="synonym">Silurana tropicalis</name>
    <dbReference type="NCBI Taxonomy" id="8364"/>
    <lineage>
        <taxon>Eukaryota</taxon>
        <taxon>Metazoa</taxon>
        <taxon>Chordata</taxon>
        <taxon>Craniata</taxon>
        <taxon>Vertebrata</taxon>
        <taxon>Euteleostomi</taxon>
        <taxon>Amphibia</taxon>
        <taxon>Batrachia</taxon>
        <taxon>Anura</taxon>
        <taxon>Pipoidea</taxon>
        <taxon>Pipidae</taxon>
        <taxon>Xenopodinae</taxon>
        <taxon>Xenopus</taxon>
        <taxon>Silurana</taxon>
    </lineage>
</organism>
<dbReference type="Bgee" id="ENSXETG00000039933">
    <property type="expression patterns" value="Expressed in brain"/>
</dbReference>
<feature type="domain" description="Cadherin" evidence="15">
    <location>
        <begin position="234"/>
        <end position="341"/>
    </location>
</feature>
<feature type="domain" description="Cadherin" evidence="15">
    <location>
        <begin position="563"/>
        <end position="726"/>
    </location>
</feature>
<evidence type="ECO:0000256" key="14">
    <source>
        <dbReference type="SAM" id="SignalP"/>
    </source>
</evidence>
<accession>A0A6I8RJH1</accession>
<dbReference type="AlphaFoldDB" id="A0A6I8RJH1"/>
<dbReference type="FunFam" id="2.60.40.60:FF:000004">
    <property type="entry name" value="Protocadherin 1 gamma 2"/>
    <property type="match status" value="2"/>
</dbReference>
<dbReference type="InParanoid" id="A0A6I8RJH1"/>
<dbReference type="CDD" id="cd11304">
    <property type="entry name" value="Cadherin_repeat"/>
    <property type="match status" value="8"/>
</dbReference>
<evidence type="ECO:0000256" key="12">
    <source>
        <dbReference type="PROSITE-ProRule" id="PRU00043"/>
    </source>
</evidence>
<evidence type="ECO:0000256" key="1">
    <source>
        <dbReference type="ARBA" id="ARBA00003436"/>
    </source>
</evidence>
<sequence>MDYRLALFFIVQMAADFVLCQLHYMIPEESKHGTFVGRIAQDLGLQISDINSRRLRISSKDGSDYFQVNLKNGILFVNRMIDREALCPEISVCIVQLEVIVDKPVQIHHVDVEIEDINDNYPIFPAKEYKLLIAESRLPGSNFPLEGAVDSDVGTNSVTVYELSSNDNFALDVQSYTHESKSVQLVLKKSLDREQIPFHNITLIAFDGGKPKLNGSAQLLITVQDVNDNAPVFEQSIYRASLLENALVGTFVIKVNATDLDEGENGKLKYSFNKLVPPQTRSVFNIEEHTGIIRSFGEVDYEKKSLYEIEVDAIDKGPYAIAGHCKVIVNIVDVNDNPPEMTVTSLNVPVPEDSPTGTVVAVISVHDRDSDQNGKVTCHISKNIPFKISPTLREYYSLTVDGPLDRERTSEYELDITATDGGAPALSVTKSIKVQISDVNDNPPSFQKSSEIISVKENNPPGSHVYTVSASDSDTGQNSFITYSLSASFLDGIPISSYISVNPENGKIFALLSFDHEQVCYFQCQIIATDAGLPPMSSNLTLHIFIEDINDNAPSALAPFSSSESAVTEMVPRSFKKGQVVTKIKAIDPDSGYNAWISYEVKNLPRNSPFSIGHHTGEITIMRSFIDSDSDQHKLFVELKDHGDPQMSAMVTLIILLVDPEHELPAETKNHKRKANDLSDANIYLIMSICLISSVFLITLIVYTVLSVTKSIKIQISDVNDNRPSFHQGAETIFIKENNPPGSHVYTVTASDADTGQNSFITYSLSDSSIDGIPMSSYISINPENGKIYALMSFDHEQIIYFQCQIIATDAGLPHLSSNLTLHIFIEDINDNAPSALAPFYSTEPAVTEMVPRSSKVGQLVTKIKAVDPDSGYNAWISYKLKDLPRNSPFSIGRQNGEIIITRSLMDSDGDKHNLNIILKDHGLPEMSTIVTLIILLTEPEQELPTERKKHKEKNDDFSDANIYLIMSICLIASIFLITLIVYTVLRWQKYTQEINALKQNTLCPSIAGSWTYSQQRQYKVHLNGTPLKNDLILFTPNFPQSTVEDGNSNTGNLFPPFQPYPDVHS</sequence>
<dbReference type="FunFam" id="2.60.40.60:FF:000002">
    <property type="entry name" value="Protocadherin alpha 2"/>
    <property type="match status" value="1"/>
</dbReference>
<keyword evidence="4 13" id="KW-0812">Transmembrane</keyword>
<keyword evidence="8" id="KW-0130">Cell adhesion</keyword>
<keyword evidence="5 14" id="KW-0732">Signal</keyword>
<feature type="domain" description="Cadherin" evidence="15">
    <location>
        <begin position="125"/>
        <end position="233"/>
    </location>
</feature>
<keyword evidence="6" id="KW-0677">Repeat</keyword>
<dbReference type="PROSITE" id="PS00232">
    <property type="entry name" value="CADHERIN_1"/>
    <property type="match status" value="4"/>
</dbReference>
<protein>
    <recommendedName>
        <fullName evidence="15">Cadherin domain-containing protein</fullName>
    </recommendedName>
</protein>
<evidence type="ECO:0000256" key="9">
    <source>
        <dbReference type="ARBA" id="ARBA00022989"/>
    </source>
</evidence>
<name>A0A6I8RJH1_XENTR</name>
<feature type="chain" id="PRO_5030155683" description="Cadherin domain-containing protein" evidence="14">
    <location>
        <begin position="21"/>
        <end position="1066"/>
    </location>
</feature>
<evidence type="ECO:0000313" key="16">
    <source>
        <dbReference type="Ensembl" id="ENSXETP00000081993"/>
    </source>
</evidence>
<reference evidence="16" key="1">
    <citation type="journal article" date="2010" name="Science">
        <title>The genome of the Western clawed frog Xenopus tropicalis.</title>
        <authorList>
            <person name="Hellsten U."/>
            <person name="Harland R.M."/>
            <person name="Gilchrist M.J."/>
            <person name="Hendrix D."/>
            <person name="Jurka J."/>
            <person name="Kapitonov V."/>
            <person name="Ovcharenko I."/>
            <person name="Putnam N.H."/>
            <person name="Shu S."/>
            <person name="Taher L."/>
            <person name="Blitz I.L."/>
            <person name="Blumberg B."/>
            <person name="Dichmann D.S."/>
            <person name="Dubchak I."/>
            <person name="Amaya E."/>
            <person name="Detter J.C."/>
            <person name="Fletcher R."/>
            <person name="Gerhard D.S."/>
            <person name="Goodstein D."/>
            <person name="Graves T."/>
            <person name="Grigoriev I.V."/>
            <person name="Grimwood J."/>
            <person name="Kawashima T."/>
            <person name="Lindquist E."/>
            <person name="Lucas S.M."/>
            <person name="Mead P.E."/>
            <person name="Mitros T."/>
            <person name="Ogino H."/>
            <person name="Ohta Y."/>
            <person name="Poliakov A.V."/>
            <person name="Pollet N."/>
            <person name="Robert J."/>
            <person name="Salamov A."/>
            <person name="Sater A.K."/>
            <person name="Schmutz J."/>
            <person name="Terry A."/>
            <person name="Vize P.D."/>
            <person name="Warren W.C."/>
            <person name="Wells D."/>
            <person name="Wills A."/>
            <person name="Wilson R.K."/>
            <person name="Zimmerman L.B."/>
            <person name="Zorn A.M."/>
            <person name="Grainger R."/>
            <person name="Grammer T."/>
            <person name="Khokha M.K."/>
            <person name="Richardson P.M."/>
            <person name="Rokhsar D.S."/>
        </authorList>
    </citation>
    <scope>NUCLEOTIDE SEQUENCE [LARGE SCALE GENOMIC DNA]</scope>
    <source>
        <strain evidence="16">Nigerian</strain>
    </source>
</reference>
<keyword evidence="10 13" id="KW-0472">Membrane</keyword>
<comment type="subcellular location">
    <subcellularLocation>
        <location evidence="2">Cell membrane</location>
        <topology evidence="2">Single-pass type I membrane protein</topology>
    </subcellularLocation>
</comment>
<proteinExistence type="predicted"/>
<comment type="function">
    <text evidence="1">Potential calcium-dependent cell-adhesion protein. May be involved in the establishment and maintenance of specific neuronal connections in the brain.</text>
</comment>
<dbReference type="Ensembl" id="ENSXETT00000095068">
    <property type="protein sequence ID" value="ENSXETP00000081993"/>
    <property type="gene ID" value="ENSXETG00000039933"/>
</dbReference>
<evidence type="ECO:0000256" key="7">
    <source>
        <dbReference type="ARBA" id="ARBA00022837"/>
    </source>
</evidence>